<reference evidence="4" key="1">
    <citation type="journal article" date="2014" name="Int. J. Syst. Evol. Microbiol.">
        <title>Complete genome sequence of Corynebacterium casei LMG S-19264T (=DSM 44701T), isolated from a smear-ripened cheese.</title>
        <authorList>
            <consortium name="US DOE Joint Genome Institute (JGI-PGF)"/>
            <person name="Walter F."/>
            <person name="Albersmeier A."/>
            <person name="Kalinowski J."/>
            <person name="Ruckert C."/>
        </authorList>
    </citation>
    <scope>NUCLEOTIDE SEQUENCE</scope>
    <source>
        <strain evidence="4">JCM 3093</strain>
    </source>
</reference>
<dbReference type="InterPro" id="IPR054353">
    <property type="entry name" value="IstA-like_C"/>
</dbReference>
<evidence type="ECO:0000256" key="1">
    <source>
        <dbReference type="ARBA" id="ARBA00009277"/>
    </source>
</evidence>
<dbReference type="Gene3D" id="3.30.420.10">
    <property type="entry name" value="Ribonuclease H-like superfamily/Ribonuclease H"/>
    <property type="match status" value="1"/>
</dbReference>
<dbReference type="GO" id="GO:0015074">
    <property type="term" value="P:DNA integration"/>
    <property type="evidence" value="ECO:0007669"/>
    <property type="project" value="InterPro"/>
</dbReference>
<dbReference type="NCBIfam" id="NF033546">
    <property type="entry name" value="transpos_IS21"/>
    <property type="match status" value="1"/>
</dbReference>
<comment type="caution">
    <text evidence="4">The sequence shown here is derived from an EMBL/GenBank/DDBJ whole genome shotgun (WGS) entry which is preliminary data.</text>
</comment>
<evidence type="ECO:0000259" key="3">
    <source>
        <dbReference type="PROSITE" id="PS50994"/>
    </source>
</evidence>
<dbReference type="InterPro" id="IPR001584">
    <property type="entry name" value="Integrase_cat-core"/>
</dbReference>
<evidence type="ECO:0000313" key="4">
    <source>
        <dbReference type="EMBL" id="GGK81336.1"/>
    </source>
</evidence>
<sequence>MELMEIFGAYDLTGCAWSAAQLAGCDAKTVQRYIAIRAAGGNPYQRSARPKSIDPFLAKIEEKVDRSNGKIRGDVVHKDLVAMGFRGSERTTRRAVAAIKEAWRAGRRRVYRPWIPEPGMWLQWDWGEGPRINGRRTQLFCAWLAWSRFRVVLPAWDQTLGSLTACLDATLRIIGGAPTYLLTDNPKTVTVEHIAKIAVRHPQMVELGRHYGCVVHTCEPFDPESKGGVENTVKIAKADLVPTHANLRSSYASFAELETACANWAEQINTRTHRATHRPPIQMLAEERARLHPLPPEPYVLALGEERLVGDDRTIRWGDVRYSVPPGHEGSKVWCRVHGEELVIVGRRAAPWSGEGLDACAGPAAEAVLAELWRHKLSTPGRPRIAEEHYPDHPGGNGPRQPKPRPQTKAESRFLAIGPGAEAWLIEAAATGVARIRAKMARAIELASLLDPARVDAALGLAAVHGRFGEADLASICDHLARSSGALGPAAVADEKHSAQPGTASWAALRGKHTGHDPASTKPPH</sequence>
<feature type="domain" description="Integrase catalytic" evidence="3">
    <location>
        <begin position="112"/>
        <end position="288"/>
    </location>
</feature>
<dbReference type="InterPro" id="IPR012337">
    <property type="entry name" value="RNaseH-like_sf"/>
</dbReference>
<dbReference type="PROSITE" id="PS50994">
    <property type="entry name" value="INTEGRASE"/>
    <property type="match status" value="1"/>
</dbReference>
<evidence type="ECO:0000256" key="2">
    <source>
        <dbReference type="SAM" id="MobiDB-lite"/>
    </source>
</evidence>
<gene>
    <name evidence="4" type="ORF">GCM10010126_45830</name>
</gene>
<dbReference type="RefSeq" id="WP_204054657.1">
    <property type="nucleotide sequence ID" value="NZ_BMQD01000014.1"/>
</dbReference>
<dbReference type="InterPro" id="IPR036397">
    <property type="entry name" value="RNaseH_sf"/>
</dbReference>
<dbReference type="AlphaFoldDB" id="A0AA37F647"/>
<reference evidence="4" key="2">
    <citation type="submission" date="2022-09" db="EMBL/GenBank/DDBJ databases">
        <authorList>
            <person name="Sun Q."/>
            <person name="Ohkuma M."/>
        </authorList>
    </citation>
    <scope>NUCLEOTIDE SEQUENCE</scope>
    <source>
        <strain evidence="4">JCM 3093</strain>
    </source>
</reference>
<dbReference type="PANTHER" id="PTHR35004">
    <property type="entry name" value="TRANSPOSASE RV3428C-RELATED"/>
    <property type="match status" value="1"/>
</dbReference>
<dbReference type="Proteomes" id="UP000627984">
    <property type="component" value="Unassembled WGS sequence"/>
</dbReference>
<dbReference type="EMBL" id="BMQD01000014">
    <property type="protein sequence ID" value="GGK81336.1"/>
    <property type="molecule type" value="Genomic_DNA"/>
</dbReference>
<feature type="region of interest" description="Disordered" evidence="2">
    <location>
        <begin position="382"/>
        <end position="410"/>
    </location>
</feature>
<feature type="region of interest" description="Disordered" evidence="2">
    <location>
        <begin position="488"/>
        <end position="525"/>
    </location>
</feature>
<proteinExistence type="inferred from homology"/>
<comment type="similarity">
    <text evidence="1">Belongs to the transposase IS21/IS408/IS1162 family.</text>
</comment>
<evidence type="ECO:0000313" key="5">
    <source>
        <dbReference type="Proteomes" id="UP000627984"/>
    </source>
</evidence>
<dbReference type="GO" id="GO:0003676">
    <property type="term" value="F:nucleic acid binding"/>
    <property type="evidence" value="ECO:0007669"/>
    <property type="project" value="InterPro"/>
</dbReference>
<protein>
    <recommendedName>
        <fullName evidence="3">Integrase catalytic domain-containing protein</fullName>
    </recommendedName>
</protein>
<dbReference type="SUPFAM" id="SSF53098">
    <property type="entry name" value="Ribonuclease H-like"/>
    <property type="match status" value="1"/>
</dbReference>
<organism evidence="4 5">
    <name type="scientific">Planomonospora parontospora</name>
    <dbReference type="NCBI Taxonomy" id="58119"/>
    <lineage>
        <taxon>Bacteria</taxon>
        <taxon>Bacillati</taxon>
        <taxon>Actinomycetota</taxon>
        <taxon>Actinomycetes</taxon>
        <taxon>Streptosporangiales</taxon>
        <taxon>Streptosporangiaceae</taxon>
        <taxon>Planomonospora</taxon>
    </lineage>
</organism>
<dbReference type="Pfam" id="PF22483">
    <property type="entry name" value="Mu-transpos_C_2"/>
    <property type="match status" value="1"/>
</dbReference>
<name>A0AA37F647_9ACTN</name>
<accession>A0AA37F647</accession>